<comment type="catalytic activity">
    <reaction evidence="13">
        <text>[GlcNAc-(1-&gt;4)-Mur2Ac(oyl-L-Ala-gamma-D-Glu-L-Lys-D-Ala-D-Ala)](n)-di-trans,octa-cis-undecaprenyl diphosphate + beta-D-GlcNAc-(1-&gt;4)-Mur2Ac(oyl-L-Ala-gamma-D-Glu-L-Lys-D-Ala-D-Ala)-di-trans,octa-cis-undecaprenyl diphosphate = [GlcNAc-(1-&gt;4)-Mur2Ac(oyl-L-Ala-gamma-D-Glu-L-Lys-D-Ala-D-Ala)](n+1)-di-trans,octa-cis-undecaprenyl diphosphate + di-trans,octa-cis-undecaprenyl diphosphate + H(+)</text>
        <dbReference type="Rhea" id="RHEA:23708"/>
        <dbReference type="Rhea" id="RHEA-COMP:9602"/>
        <dbReference type="Rhea" id="RHEA-COMP:9603"/>
        <dbReference type="ChEBI" id="CHEBI:15378"/>
        <dbReference type="ChEBI" id="CHEBI:58405"/>
        <dbReference type="ChEBI" id="CHEBI:60033"/>
        <dbReference type="ChEBI" id="CHEBI:78435"/>
        <dbReference type="EC" id="2.4.99.28"/>
    </reaction>
</comment>
<evidence type="ECO:0000256" key="8">
    <source>
        <dbReference type="ARBA" id="ARBA00022960"/>
    </source>
</evidence>
<dbReference type="InterPro" id="IPR023346">
    <property type="entry name" value="Lysozyme-like_dom_sf"/>
</dbReference>
<evidence type="ECO:0000256" key="2">
    <source>
        <dbReference type="ARBA" id="ARBA00007739"/>
    </source>
</evidence>
<dbReference type="InterPro" id="IPR012338">
    <property type="entry name" value="Beta-lactam/transpept-like"/>
</dbReference>
<protein>
    <submittedName>
        <fullName evidence="16">Membrane peptidoglycan carboxypeptidase</fullName>
    </submittedName>
</protein>
<keyword evidence="7" id="KW-0378">Hydrolase</keyword>
<evidence type="ECO:0000256" key="10">
    <source>
        <dbReference type="ARBA" id="ARBA00023268"/>
    </source>
</evidence>
<dbReference type="SUPFAM" id="SSF53955">
    <property type="entry name" value="Lysozyme-like"/>
    <property type="match status" value="1"/>
</dbReference>
<dbReference type="GO" id="GO:0071555">
    <property type="term" value="P:cell wall organization"/>
    <property type="evidence" value="ECO:0007669"/>
    <property type="project" value="UniProtKB-KW"/>
</dbReference>
<proteinExistence type="inferred from homology"/>
<dbReference type="RefSeq" id="WP_141538576.1">
    <property type="nucleotide sequence ID" value="NZ_PDJJ01000001.1"/>
</dbReference>
<dbReference type="Gene3D" id="3.30.10.20">
    <property type="match status" value="2"/>
</dbReference>
<keyword evidence="17" id="KW-1185">Reference proteome</keyword>
<dbReference type="AlphaFoldDB" id="A0A2A9ERL4"/>
<dbReference type="GO" id="GO:0030288">
    <property type="term" value="C:outer membrane-bounded periplasmic space"/>
    <property type="evidence" value="ECO:0007669"/>
    <property type="project" value="TreeGrafter"/>
</dbReference>
<dbReference type="Pfam" id="PF00905">
    <property type="entry name" value="Transpeptidase"/>
    <property type="match status" value="1"/>
</dbReference>
<comment type="catalytic activity">
    <reaction evidence="12">
        <text>Preferential cleavage: (Ac)2-L-Lys-D-Ala-|-D-Ala. Also transpeptidation of peptidyl-alanyl moieties that are N-acyl substituents of D-alanine.</text>
        <dbReference type="EC" id="3.4.16.4"/>
    </reaction>
</comment>
<dbReference type="GO" id="GO:0008955">
    <property type="term" value="F:peptidoglycan glycosyltransferase activity"/>
    <property type="evidence" value="ECO:0007669"/>
    <property type="project" value="UniProtKB-EC"/>
</dbReference>
<evidence type="ECO:0000256" key="11">
    <source>
        <dbReference type="ARBA" id="ARBA00023316"/>
    </source>
</evidence>
<dbReference type="InterPro" id="IPR005543">
    <property type="entry name" value="PASTA_dom"/>
</dbReference>
<evidence type="ECO:0000313" key="17">
    <source>
        <dbReference type="Proteomes" id="UP000224130"/>
    </source>
</evidence>
<dbReference type="GO" id="GO:0008360">
    <property type="term" value="P:regulation of cell shape"/>
    <property type="evidence" value="ECO:0007669"/>
    <property type="project" value="UniProtKB-KW"/>
</dbReference>
<organism evidence="16 17">
    <name type="scientific">Isoptericola jiangsuensis</name>
    <dbReference type="NCBI Taxonomy" id="548579"/>
    <lineage>
        <taxon>Bacteria</taxon>
        <taxon>Bacillati</taxon>
        <taxon>Actinomycetota</taxon>
        <taxon>Actinomycetes</taxon>
        <taxon>Micrococcales</taxon>
        <taxon>Promicromonosporaceae</taxon>
        <taxon>Isoptericola</taxon>
    </lineage>
</organism>
<name>A0A2A9ERL4_9MICO</name>
<evidence type="ECO:0000256" key="9">
    <source>
        <dbReference type="ARBA" id="ARBA00022984"/>
    </source>
</evidence>
<keyword evidence="5" id="KW-0328">Glycosyltransferase</keyword>
<dbReference type="PANTHER" id="PTHR32282:SF34">
    <property type="entry name" value="PENICILLIN-BINDING PROTEIN 1A"/>
    <property type="match status" value="1"/>
</dbReference>
<evidence type="ECO:0000256" key="14">
    <source>
        <dbReference type="SAM" id="MobiDB-lite"/>
    </source>
</evidence>
<evidence type="ECO:0000256" key="6">
    <source>
        <dbReference type="ARBA" id="ARBA00022679"/>
    </source>
</evidence>
<keyword evidence="10" id="KW-0511">Multifunctional enzyme</keyword>
<dbReference type="GO" id="GO:0009252">
    <property type="term" value="P:peptidoglycan biosynthetic process"/>
    <property type="evidence" value="ECO:0007669"/>
    <property type="project" value="UniProtKB-KW"/>
</dbReference>
<keyword evidence="11" id="KW-0961">Cell wall biogenesis/degradation</keyword>
<dbReference type="InterPro" id="IPR050396">
    <property type="entry name" value="Glycosyltr_51/Transpeptidase"/>
</dbReference>
<keyword evidence="4" id="KW-0645">Protease</keyword>
<feature type="region of interest" description="Disordered" evidence="14">
    <location>
        <begin position="780"/>
        <end position="835"/>
    </location>
</feature>
<gene>
    <name evidence="16" type="ORF">ATJ88_0028</name>
</gene>
<evidence type="ECO:0000256" key="1">
    <source>
        <dbReference type="ARBA" id="ARBA00007090"/>
    </source>
</evidence>
<evidence type="ECO:0000259" key="15">
    <source>
        <dbReference type="PROSITE" id="PS51178"/>
    </source>
</evidence>
<evidence type="ECO:0000256" key="13">
    <source>
        <dbReference type="ARBA" id="ARBA00049902"/>
    </source>
</evidence>
<accession>A0A2A9ERL4</accession>
<evidence type="ECO:0000256" key="12">
    <source>
        <dbReference type="ARBA" id="ARBA00034000"/>
    </source>
</evidence>
<dbReference type="CDD" id="cd06577">
    <property type="entry name" value="PASTA_pknB"/>
    <property type="match status" value="2"/>
</dbReference>
<sequence>MRMRRFWNYPRRGKGVVQRWLPSWRVVVGCLLAGIALGGGVFFAAWTSTEIPDDLDEVQNQATTVYYGNGKEVGSFSEMQREIVDFETLPDYVGNAVVASENATFWDDPGIDVKGLFRAVVNNVRNPSARQGGSTLTQQYVERYYLGSTTDLVGKAREAIIALKITQTQEKEMILGRYLNTIYFGRGAYGIQAAAKAYFAKDAVDLTYSEAAMLSGIIPSPVRYDPSVGPEVSQDRWERSLNRMAEQGYITADEAASAKADGFPDFVEKETTNSLGGQRGYIMAAVKKELKTNGFSDEELESGGLRIYTTIKPKLQREAAKIVKNMPDDANRKIRPSIVSIDPETGAVVAAYGGPDYTKQYLSMATDDAVQAGSTFKPFTLIGALEAGYTLDETFDGNSPGQFVEDGKPWPTNFGQQSFGQIDLVKATANSVNTVYATLNDEIGPEKTVEVAHRLGIREDTVIPDVTSNVLGVADVYPIDMASAYATIASGGYYVKPHFVAKVEHLDGSLRYEPEMTAERRFTADVITPATYAMTQVVEQGSGRAALELTGPDGQRRPVAGKTGTANDNKTAWFAGFTPQLATVVNVRQYRDFDLEEGVIGGQDPIDTFGGYPEITGSTWPAEAWTDFMQVALDGKEVVEFPEYTPPRPSFSPSPSPSPSESTPEWVEVPGNLVGMDVARATKALQDLGLTVSTQAQDDESRKGTVVNVSNSGKVPAGSTITLWVSTGESDEPEGVAVPNVAGQPAAAAENQLRRLGLQVSTVEEYSDQPVGVVIWTDPGAGNTVEDGSTVTLGVSRGPEITLPTEPDPEPSTSEDPGNGNPGGGGGGGGGGDEG</sequence>
<comment type="similarity">
    <text evidence="1">In the C-terminal section; belongs to the transpeptidase family.</text>
</comment>
<comment type="similarity">
    <text evidence="2">In the N-terminal section; belongs to the glycosyltransferase 51 family.</text>
</comment>
<feature type="domain" description="PASTA" evidence="15">
    <location>
        <begin position="668"/>
        <end position="727"/>
    </location>
</feature>
<feature type="domain" description="PASTA" evidence="15">
    <location>
        <begin position="732"/>
        <end position="797"/>
    </location>
</feature>
<keyword evidence="9" id="KW-0573">Peptidoglycan synthesis</keyword>
<dbReference type="InterPro" id="IPR001264">
    <property type="entry name" value="Glyco_trans_51"/>
</dbReference>
<evidence type="ECO:0000256" key="3">
    <source>
        <dbReference type="ARBA" id="ARBA00022645"/>
    </source>
</evidence>
<dbReference type="GO" id="GO:0006508">
    <property type="term" value="P:proteolysis"/>
    <property type="evidence" value="ECO:0007669"/>
    <property type="project" value="UniProtKB-KW"/>
</dbReference>
<dbReference type="SUPFAM" id="SSF56601">
    <property type="entry name" value="beta-lactamase/transpeptidase-like"/>
    <property type="match status" value="1"/>
</dbReference>
<evidence type="ECO:0000256" key="5">
    <source>
        <dbReference type="ARBA" id="ARBA00022676"/>
    </source>
</evidence>
<keyword evidence="6" id="KW-0808">Transferase</keyword>
<dbReference type="GO" id="GO:0008658">
    <property type="term" value="F:penicillin binding"/>
    <property type="evidence" value="ECO:0007669"/>
    <property type="project" value="InterPro"/>
</dbReference>
<evidence type="ECO:0000256" key="4">
    <source>
        <dbReference type="ARBA" id="ARBA00022670"/>
    </source>
</evidence>
<dbReference type="InterPro" id="IPR036950">
    <property type="entry name" value="PBP_transglycosylase"/>
</dbReference>
<dbReference type="Gene3D" id="3.40.710.10">
    <property type="entry name" value="DD-peptidase/beta-lactamase superfamily"/>
    <property type="match status" value="1"/>
</dbReference>
<dbReference type="PANTHER" id="PTHR32282">
    <property type="entry name" value="BINDING PROTEIN TRANSPEPTIDASE, PUTATIVE-RELATED"/>
    <property type="match status" value="1"/>
</dbReference>
<evidence type="ECO:0000313" key="16">
    <source>
        <dbReference type="EMBL" id="PFG41393.1"/>
    </source>
</evidence>
<dbReference type="FunFam" id="1.10.3810.10:FF:000001">
    <property type="entry name" value="Penicillin-binding protein 1A"/>
    <property type="match status" value="1"/>
</dbReference>
<dbReference type="Pfam" id="PF03793">
    <property type="entry name" value="PASTA"/>
    <property type="match status" value="2"/>
</dbReference>
<reference evidence="16 17" key="1">
    <citation type="submission" date="2017-10" db="EMBL/GenBank/DDBJ databases">
        <title>Sequencing the genomes of 1000 actinobacteria strains.</title>
        <authorList>
            <person name="Klenk H.-P."/>
        </authorList>
    </citation>
    <scope>NUCLEOTIDE SEQUENCE [LARGE SCALE GENOMIC DNA]</scope>
    <source>
        <strain evidence="16 17">DSM 21863</strain>
    </source>
</reference>
<comment type="caution">
    <text evidence="16">The sequence shown here is derived from an EMBL/GenBank/DDBJ whole genome shotgun (WGS) entry which is preliminary data.</text>
</comment>
<feature type="compositionally biased region" description="Pro residues" evidence="14">
    <location>
        <begin position="644"/>
        <end position="658"/>
    </location>
</feature>
<dbReference type="GO" id="GO:0009002">
    <property type="term" value="F:serine-type D-Ala-D-Ala carboxypeptidase activity"/>
    <property type="evidence" value="ECO:0007669"/>
    <property type="project" value="UniProtKB-EC"/>
</dbReference>
<keyword evidence="8" id="KW-0133">Cell shape</keyword>
<dbReference type="Proteomes" id="UP000224130">
    <property type="component" value="Unassembled WGS sequence"/>
</dbReference>
<dbReference type="Pfam" id="PF00912">
    <property type="entry name" value="Transgly"/>
    <property type="match status" value="1"/>
</dbReference>
<dbReference type="PROSITE" id="PS51178">
    <property type="entry name" value="PASTA"/>
    <property type="match status" value="2"/>
</dbReference>
<dbReference type="OrthoDB" id="9766909at2"/>
<feature type="compositionally biased region" description="Gly residues" evidence="14">
    <location>
        <begin position="820"/>
        <end position="835"/>
    </location>
</feature>
<dbReference type="SMART" id="SM00740">
    <property type="entry name" value="PASTA"/>
    <property type="match status" value="2"/>
</dbReference>
<dbReference type="EMBL" id="PDJJ01000001">
    <property type="protein sequence ID" value="PFG41393.1"/>
    <property type="molecule type" value="Genomic_DNA"/>
</dbReference>
<dbReference type="Gene3D" id="1.10.3810.10">
    <property type="entry name" value="Biosynthetic peptidoglycan transglycosylase-like"/>
    <property type="match status" value="1"/>
</dbReference>
<dbReference type="InterPro" id="IPR001460">
    <property type="entry name" value="PCN-bd_Tpept"/>
</dbReference>
<evidence type="ECO:0000256" key="7">
    <source>
        <dbReference type="ARBA" id="ARBA00022801"/>
    </source>
</evidence>
<feature type="region of interest" description="Disordered" evidence="14">
    <location>
        <begin position="643"/>
        <end position="665"/>
    </location>
</feature>
<keyword evidence="3 16" id="KW-0121">Carboxypeptidase</keyword>